<keyword evidence="1" id="KW-1133">Transmembrane helix</keyword>
<accession>A0ABD7JLH3</accession>
<dbReference type="RefSeq" id="WP_180949301.1">
    <property type="nucleotide sequence ID" value="NZ_CP076612.1"/>
</dbReference>
<dbReference type="Proteomes" id="UP000280549">
    <property type="component" value="Unassembled WGS sequence"/>
</dbReference>
<evidence type="ECO:0000313" key="3">
    <source>
        <dbReference type="Proteomes" id="UP000280549"/>
    </source>
</evidence>
<keyword evidence="1" id="KW-0472">Membrane</keyword>
<proteinExistence type="predicted"/>
<name>A0ABD7JLH3_STRSA</name>
<dbReference type="EMBL" id="RJMR01000004">
    <property type="protein sequence ID" value="RSI24746.1"/>
    <property type="molecule type" value="Genomic_DNA"/>
</dbReference>
<feature type="transmembrane region" description="Helical" evidence="1">
    <location>
        <begin position="21"/>
        <end position="45"/>
    </location>
</feature>
<sequence length="46" mass="5264">MKKEKCRHQLFDYEADYVICTAGLFLPLIFPCYIGLWVAVIGILAT</sequence>
<reference evidence="2 3" key="1">
    <citation type="submission" date="2018-11" db="EMBL/GenBank/DDBJ databases">
        <title>Species Designations Belie Phenotypic and Genotypic Heterogeneity in Oral Streptococci.</title>
        <authorList>
            <person name="Velsko I."/>
        </authorList>
    </citation>
    <scope>NUCLEOTIDE SEQUENCE [LARGE SCALE GENOMIC DNA]</scope>
    <source>
        <strain evidence="2 3">BCC20</strain>
    </source>
</reference>
<protein>
    <submittedName>
        <fullName evidence="2">Uncharacterized protein</fullName>
    </submittedName>
</protein>
<evidence type="ECO:0000313" key="2">
    <source>
        <dbReference type="EMBL" id="RSI24746.1"/>
    </source>
</evidence>
<comment type="caution">
    <text evidence="2">The sequence shown here is derived from an EMBL/GenBank/DDBJ whole genome shotgun (WGS) entry which is preliminary data.</text>
</comment>
<evidence type="ECO:0000256" key="1">
    <source>
        <dbReference type="SAM" id="Phobius"/>
    </source>
</evidence>
<dbReference type="AlphaFoldDB" id="A0ABD7JLH3"/>
<gene>
    <name evidence="2" type="ORF">D8881_06090</name>
</gene>
<keyword evidence="1" id="KW-0812">Transmembrane</keyword>
<organism evidence="2 3">
    <name type="scientific">Streptococcus sanguinis</name>
    <dbReference type="NCBI Taxonomy" id="1305"/>
    <lineage>
        <taxon>Bacteria</taxon>
        <taxon>Bacillati</taxon>
        <taxon>Bacillota</taxon>
        <taxon>Bacilli</taxon>
        <taxon>Lactobacillales</taxon>
        <taxon>Streptococcaceae</taxon>
        <taxon>Streptococcus</taxon>
    </lineage>
</organism>